<feature type="domain" description="Methyltransferase type 11" evidence="4">
    <location>
        <begin position="35"/>
        <end position="123"/>
    </location>
</feature>
<proteinExistence type="inferred from homology"/>
<evidence type="ECO:0000256" key="3">
    <source>
        <dbReference type="ARBA" id="ARBA00022679"/>
    </source>
</evidence>
<evidence type="ECO:0000256" key="1">
    <source>
        <dbReference type="ARBA" id="ARBA00008361"/>
    </source>
</evidence>
<name>A0A841CXR4_9PSEU</name>
<comment type="similarity">
    <text evidence="1">Belongs to the methyltransferase superfamily.</text>
</comment>
<dbReference type="GO" id="GO:0032259">
    <property type="term" value="P:methylation"/>
    <property type="evidence" value="ECO:0007669"/>
    <property type="project" value="UniProtKB-KW"/>
</dbReference>
<dbReference type="SUPFAM" id="SSF53335">
    <property type="entry name" value="S-adenosyl-L-methionine-dependent methyltransferases"/>
    <property type="match status" value="1"/>
</dbReference>
<sequence length="232" mass="25184">MVFGSVAREYARYRPGYPPEAVLWAVGRGSGARVLDLGAGTGKLTAAVVAAGHEAIAVEPDSAMLAELASEVPTADAVAGSAEDIPLPDGSVDVVLAGQVLHWVDPDRAYPEISRVLRPGGVVAGLWNSDELRWIERLGGTDGTDEEFDWRGFFPTGLFTDESHRSFANPRPHTVDSLMSTIATHSRFLVLDDAEREKRLSSVRSALIRGLRDPDGEFEVRSRTYVIRATKR</sequence>
<keyword evidence="2 5" id="KW-0489">Methyltransferase</keyword>
<keyword evidence="3 5" id="KW-0808">Transferase</keyword>
<dbReference type="RefSeq" id="WP_184699195.1">
    <property type="nucleotide sequence ID" value="NZ_JACHJN010000022.1"/>
</dbReference>
<dbReference type="CDD" id="cd02440">
    <property type="entry name" value="AdoMet_MTases"/>
    <property type="match status" value="1"/>
</dbReference>
<dbReference type="PANTHER" id="PTHR44942:SF4">
    <property type="entry name" value="METHYLTRANSFERASE TYPE 11 DOMAIN-CONTAINING PROTEIN"/>
    <property type="match status" value="1"/>
</dbReference>
<dbReference type="Proteomes" id="UP000547510">
    <property type="component" value="Unassembled WGS sequence"/>
</dbReference>
<accession>A0A841CXR4</accession>
<organism evidence="5 6">
    <name type="scientific">Saccharothrix tamanrassetensis</name>
    <dbReference type="NCBI Taxonomy" id="1051531"/>
    <lineage>
        <taxon>Bacteria</taxon>
        <taxon>Bacillati</taxon>
        <taxon>Actinomycetota</taxon>
        <taxon>Actinomycetes</taxon>
        <taxon>Pseudonocardiales</taxon>
        <taxon>Pseudonocardiaceae</taxon>
        <taxon>Saccharothrix</taxon>
    </lineage>
</organism>
<dbReference type="InterPro" id="IPR029063">
    <property type="entry name" value="SAM-dependent_MTases_sf"/>
</dbReference>
<dbReference type="InterPro" id="IPR051052">
    <property type="entry name" value="Diverse_substrate_MTase"/>
</dbReference>
<evidence type="ECO:0000259" key="4">
    <source>
        <dbReference type="Pfam" id="PF08241"/>
    </source>
</evidence>
<reference evidence="5 6" key="1">
    <citation type="submission" date="2020-08" db="EMBL/GenBank/DDBJ databases">
        <title>Genomic Encyclopedia of Type Strains, Phase III (KMG-III): the genomes of soil and plant-associated and newly described type strains.</title>
        <authorList>
            <person name="Whitman W."/>
        </authorList>
    </citation>
    <scope>NUCLEOTIDE SEQUENCE [LARGE SCALE GENOMIC DNA]</scope>
    <source>
        <strain evidence="5 6">CECT 8640</strain>
    </source>
</reference>
<dbReference type="AlphaFoldDB" id="A0A841CXR4"/>
<keyword evidence="6" id="KW-1185">Reference proteome</keyword>
<dbReference type="GO" id="GO:0008757">
    <property type="term" value="F:S-adenosylmethionine-dependent methyltransferase activity"/>
    <property type="evidence" value="ECO:0007669"/>
    <property type="project" value="InterPro"/>
</dbReference>
<dbReference type="InterPro" id="IPR013216">
    <property type="entry name" value="Methyltransf_11"/>
</dbReference>
<protein>
    <submittedName>
        <fullName evidence="5">SAM-dependent methyltransferase</fullName>
    </submittedName>
</protein>
<dbReference type="EMBL" id="JACHJN010000022">
    <property type="protein sequence ID" value="MBB5960735.1"/>
    <property type="molecule type" value="Genomic_DNA"/>
</dbReference>
<dbReference type="Gene3D" id="3.40.50.150">
    <property type="entry name" value="Vaccinia Virus protein VP39"/>
    <property type="match status" value="1"/>
</dbReference>
<dbReference type="PANTHER" id="PTHR44942">
    <property type="entry name" value="METHYLTRANSF_11 DOMAIN-CONTAINING PROTEIN"/>
    <property type="match status" value="1"/>
</dbReference>
<gene>
    <name evidence="5" type="ORF">FHS29_007363</name>
</gene>
<dbReference type="Pfam" id="PF08241">
    <property type="entry name" value="Methyltransf_11"/>
    <property type="match status" value="1"/>
</dbReference>
<evidence type="ECO:0000256" key="2">
    <source>
        <dbReference type="ARBA" id="ARBA00022603"/>
    </source>
</evidence>
<evidence type="ECO:0000313" key="6">
    <source>
        <dbReference type="Proteomes" id="UP000547510"/>
    </source>
</evidence>
<comment type="caution">
    <text evidence="5">The sequence shown here is derived from an EMBL/GenBank/DDBJ whole genome shotgun (WGS) entry which is preliminary data.</text>
</comment>
<evidence type="ECO:0000313" key="5">
    <source>
        <dbReference type="EMBL" id="MBB5960735.1"/>
    </source>
</evidence>